<gene>
    <name evidence="3" type="ORF">BS50DRAFT_565416</name>
</gene>
<dbReference type="STRING" id="1448308.A0A2T2N2P5"/>
<dbReference type="Pfam" id="PF06985">
    <property type="entry name" value="HET"/>
    <property type="match status" value="1"/>
</dbReference>
<reference evidence="3 4" key="1">
    <citation type="journal article" date="2018" name="Front. Microbiol.">
        <title>Genome-Wide Analysis of Corynespora cassiicola Leaf Fall Disease Putative Effectors.</title>
        <authorList>
            <person name="Lopez D."/>
            <person name="Ribeiro S."/>
            <person name="Label P."/>
            <person name="Fumanal B."/>
            <person name="Venisse J.S."/>
            <person name="Kohler A."/>
            <person name="de Oliveira R.R."/>
            <person name="Labutti K."/>
            <person name="Lipzen A."/>
            <person name="Lail K."/>
            <person name="Bauer D."/>
            <person name="Ohm R.A."/>
            <person name="Barry K.W."/>
            <person name="Spatafora J."/>
            <person name="Grigoriev I.V."/>
            <person name="Martin F.M."/>
            <person name="Pujade-Renaud V."/>
        </authorList>
    </citation>
    <scope>NUCLEOTIDE SEQUENCE [LARGE SCALE GENOMIC DNA]</scope>
    <source>
        <strain evidence="3 4">Philippines</strain>
    </source>
</reference>
<feature type="compositionally biased region" description="Basic and acidic residues" evidence="1">
    <location>
        <begin position="493"/>
        <end position="516"/>
    </location>
</feature>
<dbReference type="Pfam" id="PF26639">
    <property type="entry name" value="Het-6_barrel"/>
    <property type="match status" value="1"/>
</dbReference>
<evidence type="ECO:0000259" key="2">
    <source>
        <dbReference type="Pfam" id="PF06985"/>
    </source>
</evidence>
<sequence length="783" mass="89227">MRLNRFDYSRQPLSGNEIRLLSIRPDERNESIRCDLFVKDLATLKGKFEALSYCWGKEQDYEGIIKIRQTCWIPKKEEPEDGEYKTYPYTEFPVTPNLLTALIHLRSELTPVLIWVDAICINQKETTEGIKEKNQQLSMMSDIYNSAKNVCIWLGPNNEKTIEAMKFVNTIMNFQTLDEHLRDEDKLNIRKESNKSTAESNGYTDPDNEWINLVKTLKETEWFSRRWIIQEIASARNASVHCGDEVIHWDDLTDAILLLQENQESLKSTVDKNIFSEVVTLSATQLVTALTNVCHKSSNGDITERLLDLETLVCTFQQFQARYPQDIIHSVRALAKDLHGAGGNRNSALLAAMHDDSSRDLFIAFVNHCIEHSRSLDIICRHWAPSITDTAGEEIELPSWISKLANGPFGAPGESHQRQNGENFVAMSPNDKRKRYNASDGWDLPNRKSDYERKPRLSQLKIRDHKALGTSRWPSVESNDPRYASTVVESPLEVERRRSISRRPKETQSESSEQKESLPTIQSIIEAMNPESRKEHTESAPDGAFVPPFIKVSAQSAERGEESAADSYIQEDKEHDKLLPGQLEVNGCALGTVRECSDVMRDGIIPGNWLAELGWNRKSTNNHVPEIVWRLLVADRNPEGGNAPGWYRRACLHCLKDTRLVNSRGDLNTHRADKISESMTLKYLRRVESVIWRRRIVRIETGSLQSKYLYGLAPEGTREGDMVCILAACSVPTVLRKIEAEDQKPGAKVFQLIGEAYVHGRMDGEAVREFKSRETPLRSFMLQ</sequence>
<evidence type="ECO:0000256" key="1">
    <source>
        <dbReference type="SAM" id="MobiDB-lite"/>
    </source>
</evidence>
<dbReference type="PANTHER" id="PTHR24148:SF64">
    <property type="entry name" value="HETEROKARYON INCOMPATIBILITY DOMAIN-CONTAINING PROTEIN"/>
    <property type="match status" value="1"/>
</dbReference>
<dbReference type="AlphaFoldDB" id="A0A2T2N2P5"/>
<feature type="domain" description="Heterokaryon incompatibility" evidence="2">
    <location>
        <begin position="48"/>
        <end position="231"/>
    </location>
</feature>
<organism evidence="3 4">
    <name type="scientific">Corynespora cassiicola Philippines</name>
    <dbReference type="NCBI Taxonomy" id="1448308"/>
    <lineage>
        <taxon>Eukaryota</taxon>
        <taxon>Fungi</taxon>
        <taxon>Dikarya</taxon>
        <taxon>Ascomycota</taxon>
        <taxon>Pezizomycotina</taxon>
        <taxon>Dothideomycetes</taxon>
        <taxon>Pleosporomycetidae</taxon>
        <taxon>Pleosporales</taxon>
        <taxon>Corynesporascaceae</taxon>
        <taxon>Corynespora</taxon>
    </lineage>
</organism>
<feature type="region of interest" description="Disordered" evidence="1">
    <location>
        <begin position="408"/>
        <end position="520"/>
    </location>
</feature>
<keyword evidence="4" id="KW-1185">Reference proteome</keyword>
<dbReference type="InterPro" id="IPR052895">
    <property type="entry name" value="HetReg/Transcr_Mod"/>
</dbReference>
<dbReference type="EMBL" id="KZ678155">
    <property type="protein sequence ID" value="PSN59516.1"/>
    <property type="molecule type" value="Genomic_DNA"/>
</dbReference>
<accession>A0A2T2N2P5</accession>
<dbReference type="OrthoDB" id="3477286at2759"/>
<dbReference type="InterPro" id="IPR010730">
    <property type="entry name" value="HET"/>
</dbReference>
<feature type="compositionally biased region" description="Basic and acidic residues" evidence="1">
    <location>
        <begin position="445"/>
        <end position="467"/>
    </location>
</feature>
<evidence type="ECO:0000313" key="3">
    <source>
        <dbReference type="EMBL" id="PSN59516.1"/>
    </source>
</evidence>
<protein>
    <recommendedName>
        <fullName evidence="2">Heterokaryon incompatibility domain-containing protein</fullName>
    </recommendedName>
</protein>
<dbReference type="PANTHER" id="PTHR24148">
    <property type="entry name" value="ANKYRIN REPEAT DOMAIN-CONTAINING PROTEIN 39 HOMOLOG-RELATED"/>
    <property type="match status" value="1"/>
</dbReference>
<evidence type="ECO:0000313" key="4">
    <source>
        <dbReference type="Proteomes" id="UP000240883"/>
    </source>
</evidence>
<proteinExistence type="predicted"/>
<dbReference type="Proteomes" id="UP000240883">
    <property type="component" value="Unassembled WGS sequence"/>
</dbReference>
<name>A0A2T2N2P5_CORCC</name>